<dbReference type="InterPro" id="IPR042617">
    <property type="entry name" value="CTC1-like"/>
</dbReference>
<evidence type="ECO:0000256" key="7">
    <source>
        <dbReference type="ARBA" id="ARBA00023125"/>
    </source>
</evidence>
<dbReference type="GO" id="GO:0045740">
    <property type="term" value="P:positive regulation of DNA replication"/>
    <property type="evidence" value="ECO:0007669"/>
    <property type="project" value="TreeGrafter"/>
</dbReference>
<dbReference type="PANTHER" id="PTHR14865">
    <property type="entry name" value="CST COMPLEX SUBUNIT CTC1"/>
    <property type="match status" value="1"/>
</dbReference>
<keyword evidence="9" id="KW-0732">Signal</keyword>
<comment type="similarity">
    <text evidence="3">Belongs to the CTC1 family.</text>
</comment>
<keyword evidence="7" id="KW-0238">DNA-binding</keyword>
<evidence type="ECO:0000256" key="4">
    <source>
        <dbReference type="ARBA" id="ARBA00016175"/>
    </source>
</evidence>
<keyword evidence="5" id="KW-0158">Chromosome</keyword>
<feature type="signal peptide" evidence="9">
    <location>
        <begin position="1"/>
        <end position="15"/>
    </location>
</feature>
<evidence type="ECO:0000256" key="3">
    <source>
        <dbReference type="ARBA" id="ARBA00006332"/>
    </source>
</evidence>
<dbReference type="InterPro" id="IPR029156">
    <property type="entry name" value="CTC1"/>
</dbReference>
<evidence type="ECO:0000256" key="9">
    <source>
        <dbReference type="SAM" id="SignalP"/>
    </source>
</evidence>
<organism evidence="10 11">
    <name type="scientific">Perca fluviatilis</name>
    <name type="common">European perch</name>
    <dbReference type="NCBI Taxonomy" id="8168"/>
    <lineage>
        <taxon>Eukaryota</taxon>
        <taxon>Metazoa</taxon>
        <taxon>Chordata</taxon>
        <taxon>Craniata</taxon>
        <taxon>Vertebrata</taxon>
        <taxon>Euteleostomi</taxon>
        <taxon>Actinopterygii</taxon>
        <taxon>Neopterygii</taxon>
        <taxon>Teleostei</taxon>
        <taxon>Neoteleostei</taxon>
        <taxon>Acanthomorphata</taxon>
        <taxon>Eupercaria</taxon>
        <taxon>Perciformes</taxon>
        <taxon>Percoidei</taxon>
        <taxon>Percidae</taxon>
        <taxon>Percinae</taxon>
        <taxon>Perca</taxon>
    </lineage>
</organism>
<dbReference type="PANTHER" id="PTHR14865:SF2">
    <property type="entry name" value="CST COMPLEX SUBUNIT CTC1"/>
    <property type="match status" value="1"/>
</dbReference>
<feature type="non-terminal residue" evidence="10">
    <location>
        <position position="1"/>
    </location>
</feature>
<reference evidence="10 11" key="1">
    <citation type="submission" date="2019-06" db="EMBL/GenBank/DDBJ databases">
        <title>A chromosome-scale genome assembly of the European perch, Perca fluviatilis.</title>
        <authorList>
            <person name="Roques C."/>
            <person name="Zahm M."/>
            <person name="Cabau C."/>
            <person name="Klopp C."/>
            <person name="Bouchez O."/>
            <person name="Donnadieu C."/>
            <person name="Kuhl H."/>
            <person name="Gislard M."/>
            <person name="Guendouz S."/>
            <person name="Journot L."/>
            <person name="Haffray P."/>
            <person name="Bestin A."/>
            <person name="Morvezen R."/>
            <person name="Feron R."/>
            <person name="Wen M."/>
            <person name="Jouanno E."/>
            <person name="Herpin A."/>
            <person name="Schartl M."/>
            <person name="Postlethwait J."/>
            <person name="Schaerlinger B."/>
            <person name="Chardard D."/>
            <person name="Lecocq T."/>
            <person name="Poncet C."/>
            <person name="Jaffrelo L."/>
            <person name="Lampietro C."/>
            <person name="Guiguen Y."/>
        </authorList>
    </citation>
    <scope>NUCLEOTIDE SEQUENCE [LARGE SCALE GENOMIC DNA]</scope>
    <source>
        <tissue evidence="10">Blood</tissue>
    </source>
</reference>
<dbReference type="EMBL" id="VHII01000102">
    <property type="protein sequence ID" value="KAF1371438.1"/>
    <property type="molecule type" value="Genomic_DNA"/>
</dbReference>
<accession>A0A6A5E0A3</accession>
<comment type="caution">
    <text evidence="10">The sequence shown here is derived from an EMBL/GenBank/DDBJ whole genome shotgun (WGS) entry which is preliminary data.</text>
</comment>
<dbReference type="Pfam" id="PF15489">
    <property type="entry name" value="CTC1"/>
    <property type="match status" value="1"/>
</dbReference>
<name>A0A6A5E0A3_PERFL</name>
<keyword evidence="6" id="KW-0779">Telomere</keyword>
<evidence type="ECO:0000256" key="2">
    <source>
        <dbReference type="ARBA" id="ARBA00004574"/>
    </source>
</evidence>
<feature type="non-terminal residue" evidence="10">
    <location>
        <position position="227"/>
    </location>
</feature>
<keyword evidence="11" id="KW-1185">Reference proteome</keyword>
<protein>
    <recommendedName>
        <fullName evidence="4">CST complex subunit CTC1</fullName>
    </recommendedName>
</protein>
<proteinExistence type="inferred from homology"/>
<evidence type="ECO:0000256" key="6">
    <source>
        <dbReference type="ARBA" id="ARBA00022895"/>
    </source>
</evidence>
<dbReference type="GO" id="GO:0003697">
    <property type="term" value="F:single-stranded DNA binding"/>
    <property type="evidence" value="ECO:0007669"/>
    <property type="project" value="InterPro"/>
</dbReference>
<keyword evidence="8" id="KW-0539">Nucleus</keyword>
<dbReference type="GO" id="GO:0010833">
    <property type="term" value="P:telomere maintenance via telomere lengthening"/>
    <property type="evidence" value="ECO:0007669"/>
    <property type="project" value="TreeGrafter"/>
</dbReference>
<gene>
    <name evidence="10" type="ORF">PFLUV_G00278330</name>
</gene>
<evidence type="ECO:0000313" key="11">
    <source>
        <dbReference type="Proteomes" id="UP000465112"/>
    </source>
</evidence>
<evidence type="ECO:0000313" key="10">
    <source>
        <dbReference type="EMBL" id="KAF1371438.1"/>
    </source>
</evidence>
<evidence type="ECO:0000256" key="5">
    <source>
        <dbReference type="ARBA" id="ARBA00022454"/>
    </source>
</evidence>
<feature type="chain" id="PRO_5025474048" description="CST complex subunit CTC1" evidence="9">
    <location>
        <begin position="16"/>
        <end position="227"/>
    </location>
</feature>
<evidence type="ECO:0000256" key="1">
    <source>
        <dbReference type="ARBA" id="ARBA00004123"/>
    </source>
</evidence>
<dbReference type="Proteomes" id="UP000465112">
    <property type="component" value="Unassembled WGS sequence"/>
</dbReference>
<dbReference type="GO" id="GO:0042162">
    <property type="term" value="F:telomeric DNA binding"/>
    <property type="evidence" value="ECO:0007669"/>
    <property type="project" value="TreeGrafter"/>
</dbReference>
<dbReference type="AlphaFoldDB" id="A0A6A5E0A3"/>
<comment type="subcellular location">
    <subcellularLocation>
        <location evidence="2">Chromosome</location>
        <location evidence="2">Telomere</location>
    </subcellularLocation>
    <subcellularLocation>
        <location evidence="1">Nucleus</location>
    </subcellularLocation>
</comment>
<sequence length="227" mass="24495">CVCVCVALSWVCLQAQVCERGGLTNRTGGSAAGVRLTVCDQTGRSLQVYLDLSHTPYPPGLLPGNTLLLSGFQRRVSRSGGVYCSLLPVSCVTVVSLGDTSSARPPPAPMMHLGVWALSREQRCIVGQVKGHVVCFLLLQLQWSCSLCGSVYIQVQVFQSKAKLVIDDGTGEAHVWFSGALVRPLLGLADSQWEGLQRALRVRGHVRVFPRGRSMVSTTSCFSSLYL</sequence>
<evidence type="ECO:0000256" key="8">
    <source>
        <dbReference type="ARBA" id="ARBA00023242"/>
    </source>
</evidence>
<dbReference type="GO" id="GO:1990879">
    <property type="term" value="C:CST complex"/>
    <property type="evidence" value="ECO:0007669"/>
    <property type="project" value="TreeGrafter"/>
</dbReference>